<dbReference type="Proteomes" id="UP001458880">
    <property type="component" value="Unassembled WGS sequence"/>
</dbReference>
<protein>
    <submittedName>
        <fullName evidence="2">Uncharacterized protein</fullName>
    </submittedName>
</protein>
<name>A0AAW1GGF0_POPJA</name>
<dbReference type="AlphaFoldDB" id="A0AAW1GGF0"/>
<evidence type="ECO:0000256" key="1">
    <source>
        <dbReference type="SAM" id="MobiDB-lite"/>
    </source>
</evidence>
<keyword evidence="3" id="KW-1185">Reference proteome</keyword>
<gene>
    <name evidence="2" type="ORF">QE152_g41428</name>
</gene>
<proteinExistence type="predicted"/>
<feature type="region of interest" description="Disordered" evidence="1">
    <location>
        <begin position="1"/>
        <end position="22"/>
    </location>
</feature>
<reference evidence="2 3" key="1">
    <citation type="journal article" date="2024" name="BMC Genomics">
        <title>De novo assembly and annotation of Popillia japonica's genome with initial clues to its potential as an invasive pest.</title>
        <authorList>
            <person name="Cucini C."/>
            <person name="Boschi S."/>
            <person name="Funari R."/>
            <person name="Cardaioli E."/>
            <person name="Iannotti N."/>
            <person name="Marturano G."/>
            <person name="Paoli F."/>
            <person name="Bruttini M."/>
            <person name="Carapelli A."/>
            <person name="Frati F."/>
            <person name="Nardi F."/>
        </authorList>
    </citation>
    <scope>NUCLEOTIDE SEQUENCE [LARGE SCALE GENOMIC DNA]</scope>
    <source>
        <strain evidence="2">DMR45628</strain>
    </source>
</reference>
<comment type="caution">
    <text evidence="2">The sequence shown here is derived from an EMBL/GenBank/DDBJ whole genome shotgun (WGS) entry which is preliminary data.</text>
</comment>
<evidence type="ECO:0000313" key="2">
    <source>
        <dbReference type="EMBL" id="KAK9662634.1"/>
    </source>
</evidence>
<feature type="compositionally biased region" description="Basic and acidic residues" evidence="1">
    <location>
        <begin position="12"/>
        <end position="22"/>
    </location>
</feature>
<accession>A0AAW1GGF0</accession>
<feature type="non-terminal residue" evidence="2">
    <location>
        <position position="1"/>
    </location>
</feature>
<sequence length="22" mass="2551">FEHHLSFLNHGPAKEKLPAIHK</sequence>
<evidence type="ECO:0000313" key="3">
    <source>
        <dbReference type="Proteomes" id="UP001458880"/>
    </source>
</evidence>
<dbReference type="EMBL" id="JASPKY010003764">
    <property type="protein sequence ID" value="KAK9662634.1"/>
    <property type="molecule type" value="Genomic_DNA"/>
</dbReference>
<organism evidence="2 3">
    <name type="scientific">Popillia japonica</name>
    <name type="common">Japanese beetle</name>
    <dbReference type="NCBI Taxonomy" id="7064"/>
    <lineage>
        <taxon>Eukaryota</taxon>
        <taxon>Metazoa</taxon>
        <taxon>Ecdysozoa</taxon>
        <taxon>Arthropoda</taxon>
        <taxon>Hexapoda</taxon>
        <taxon>Insecta</taxon>
        <taxon>Pterygota</taxon>
        <taxon>Neoptera</taxon>
        <taxon>Endopterygota</taxon>
        <taxon>Coleoptera</taxon>
        <taxon>Polyphaga</taxon>
        <taxon>Scarabaeiformia</taxon>
        <taxon>Scarabaeidae</taxon>
        <taxon>Rutelinae</taxon>
        <taxon>Popillia</taxon>
    </lineage>
</organism>